<keyword evidence="1" id="KW-1133">Transmembrane helix</keyword>
<comment type="caution">
    <text evidence="2">The sequence shown here is derived from an EMBL/GenBank/DDBJ whole genome shotgun (WGS) entry which is preliminary data.</text>
</comment>
<name>A0A917Q8W6_9NOCA</name>
<dbReference type="Proteomes" id="UP000612956">
    <property type="component" value="Unassembled WGS sequence"/>
</dbReference>
<keyword evidence="1" id="KW-0472">Membrane</keyword>
<evidence type="ECO:0008006" key="4">
    <source>
        <dbReference type="Google" id="ProtNLM"/>
    </source>
</evidence>
<dbReference type="AlphaFoldDB" id="A0A917Q8W6"/>
<evidence type="ECO:0000313" key="2">
    <source>
        <dbReference type="EMBL" id="GGK36971.1"/>
    </source>
</evidence>
<evidence type="ECO:0000313" key="3">
    <source>
        <dbReference type="Proteomes" id="UP000612956"/>
    </source>
</evidence>
<protein>
    <recommendedName>
        <fullName evidence="4">EcsC family protein</fullName>
    </recommendedName>
</protein>
<proteinExistence type="predicted"/>
<accession>A0A917Q8W6</accession>
<dbReference type="RefSeq" id="WP_188827126.1">
    <property type="nucleotide sequence ID" value="NZ_BMMW01000001.1"/>
</dbReference>
<reference evidence="2" key="2">
    <citation type="submission" date="2020-09" db="EMBL/GenBank/DDBJ databases">
        <authorList>
            <person name="Sun Q."/>
            <person name="Zhou Y."/>
        </authorList>
    </citation>
    <scope>NUCLEOTIDE SEQUENCE</scope>
    <source>
        <strain evidence="2">CGMCC 4.7278</strain>
    </source>
</reference>
<evidence type="ECO:0000256" key="1">
    <source>
        <dbReference type="SAM" id="Phobius"/>
    </source>
</evidence>
<reference evidence="2" key="1">
    <citation type="journal article" date="2014" name="Int. J. Syst. Evol. Microbiol.">
        <title>Complete genome sequence of Corynebacterium casei LMG S-19264T (=DSM 44701T), isolated from a smear-ripened cheese.</title>
        <authorList>
            <consortium name="US DOE Joint Genome Institute (JGI-PGF)"/>
            <person name="Walter F."/>
            <person name="Albersmeier A."/>
            <person name="Kalinowski J."/>
            <person name="Ruckert C."/>
        </authorList>
    </citation>
    <scope>NUCLEOTIDE SEQUENCE</scope>
    <source>
        <strain evidence="2">CGMCC 4.7278</strain>
    </source>
</reference>
<keyword evidence="3" id="KW-1185">Reference proteome</keyword>
<sequence length="227" mass="23773">MLRKFVDKRVVPALDRVAKAQAPVVDRYVDWLSSRHPDDAPVEIVQRLSRQYLVVVTASGVTVGLTAAVPGVGTLIGLAATGVDTLVFLEASSVLSVGAAAAYGLDPDDPRQAHLVSKVVLGEAGTELLDETAGHKTGKWLSVVTDHIPVLSSMPDSPAKRFIVNYLVKRGLLLFGTLIPAGIGAVIGGVGNNALGHLVIANVYRNLGTGTPEMVDVGTEPSLEPRS</sequence>
<feature type="transmembrane region" description="Helical" evidence="1">
    <location>
        <begin position="86"/>
        <end position="105"/>
    </location>
</feature>
<feature type="transmembrane region" description="Helical" evidence="1">
    <location>
        <begin position="171"/>
        <end position="190"/>
    </location>
</feature>
<organism evidence="2 3">
    <name type="scientific">Nocardia camponoti</name>
    <dbReference type="NCBI Taxonomy" id="1616106"/>
    <lineage>
        <taxon>Bacteria</taxon>
        <taxon>Bacillati</taxon>
        <taxon>Actinomycetota</taxon>
        <taxon>Actinomycetes</taxon>
        <taxon>Mycobacteriales</taxon>
        <taxon>Nocardiaceae</taxon>
        <taxon>Nocardia</taxon>
    </lineage>
</organism>
<feature type="transmembrane region" description="Helical" evidence="1">
    <location>
        <begin position="52"/>
        <end position="80"/>
    </location>
</feature>
<dbReference type="EMBL" id="BMMW01000001">
    <property type="protein sequence ID" value="GGK36971.1"/>
    <property type="molecule type" value="Genomic_DNA"/>
</dbReference>
<gene>
    <name evidence="2" type="ORF">GCM10011591_05850</name>
</gene>
<keyword evidence="1" id="KW-0812">Transmembrane</keyword>